<protein>
    <submittedName>
        <fullName evidence="1">Uncharacterized protein</fullName>
    </submittedName>
</protein>
<organism evidence="1 2">
    <name type="scientific">Azospirillum baldaniorum</name>
    <dbReference type="NCBI Taxonomy" id="1064539"/>
    <lineage>
        <taxon>Bacteria</taxon>
        <taxon>Pseudomonadati</taxon>
        <taxon>Pseudomonadota</taxon>
        <taxon>Alphaproteobacteria</taxon>
        <taxon>Rhodospirillales</taxon>
        <taxon>Azospirillaceae</taxon>
        <taxon>Azospirillum</taxon>
    </lineage>
</organism>
<dbReference type="Proteomes" id="UP000007319">
    <property type="component" value="Chromosome"/>
</dbReference>
<keyword evidence="2" id="KW-1185">Reference proteome</keyword>
<dbReference type="EMBL" id="HE577327">
    <property type="protein sequence ID" value="CCC97360.1"/>
    <property type="molecule type" value="Genomic_DNA"/>
</dbReference>
<accession>A0A9P1NL95</accession>
<sequence length="38" mass="3853">MLSAPEDRAGMAASVEEVSYELGGTLGIALLGSLMSLL</sequence>
<proteinExistence type="predicted"/>
<reference evidence="1 2" key="1">
    <citation type="journal article" date="2011" name="PLoS Genet.">
        <title>Azospirillum genomes reveal transition of bacteria from aquatic to terrestrial environments.</title>
        <authorList>
            <person name="Wisniewski-Dye F."/>
            <person name="Borziak K."/>
            <person name="Khalsa-Moyers G."/>
            <person name="Alexandre G."/>
            <person name="Sukharnikov L.O."/>
            <person name="Wuichet K."/>
            <person name="Hurst G.B."/>
            <person name="McDonald W.H."/>
            <person name="Robertson J.S."/>
            <person name="Barbe V."/>
            <person name="Calteau A."/>
            <person name="Rouy Z."/>
            <person name="Mangenot S."/>
            <person name="Prigent-Combaret C."/>
            <person name="Normand P."/>
            <person name="Boyer M."/>
            <person name="Siguier P."/>
            <person name="Dessaux Y."/>
            <person name="Elmerich C."/>
            <person name="Condemine G."/>
            <person name="Krishnen G."/>
            <person name="Kennedy I."/>
            <person name="Paterson A.H."/>
            <person name="Gonzalez V."/>
            <person name="Mavingui P."/>
            <person name="Zhulin I.B."/>
        </authorList>
    </citation>
    <scope>NUCLEOTIDE SEQUENCE [LARGE SCALE GENOMIC DNA]</scope>
    <source>
        <strain evidence="1 2">Sp245</strain>
    </source>
</reference>
<evidence type="ECO:0000313" key="1">
    <source>
        <dbReference type="EMBL" id="CCC97360.1"/>
    </source>
</evidence>
<name>A0A9P1NL95_9PROT</name>
<dbReference type="KEGG" id="abs:AZOBR_60021"/>
<gene>
    <name evidence="1" type="ORF">AZOBR_60021</name>
</gene>
<evidence type="ECO:0000313" key="2">
    <source>
        <dbReference type="Proteomes" id="UP000007319"/>
    </source>
</evidence>
<dbReference type="AlphaFoldDB" id="A0A9P1NL95"/>